<dbReference type="InterPro" id="IPR045144">
    <property type="entry name" value="TAF4"/>
</dbReference>
<dbReference type="GeneTree" id="ENSGT00390000011620"/>
<evidence type="ECO:0000259" key="8">
    <source>
        <dbReference type="PROSITE" id="PS51119"/>
    </source>
</evidence>
<dbReference type="PANTHER" id="PTHR15138">
    <property type="entry name" value="TRANSCRIPTION INITIATION FACTOR TFIID SUBUNIT 4"/>
    <property type="match status" value="1"/>
</dbReference>
<dbReference type="InterPro" id="IPR003894">
    <property type="entry name" value="TAFH_NHR1"/>
</dbReference>
<feature type="region of interest" description="Disordered" evidence="7">
    <location>
        <begin position="774"/>
        <end position="859"/>
    </location>
</feature>
<feature type="domain" description="TAFH" evidence="8">
    <location>
        <begin position="425"/>
        <end position="522"/>
    </location>
</feature>
<dbReference type="Proteomes" id="UP000694557">
    <property type="component" value="Unassembled WGS sequence"/>
</dbReference>
<evidence type="ECO:0000256" key="5">
    <source>
        <dbReference type="ARBA" id="ARBA00023163"/>
    </source>
</evidence>
<dbReference type="GO" id="GO:0006367">
    <property type="term" value="P:transcription initiation at RNA polymerase II promoter"/>
    <property type="evidence" value="ECO:0007669"/>
    <property type="project" value="TreeGrafter"/>
</dbReference>
<dbReference type="SUPFAM" id="SSF47113">
    <property type="entry name" value="Histone-fold"/>
    <property type="match status" value="1"/>
</dbReference>
<dbReference type="AlphaFoldDB" id="A0A8C7FSZ0"/>
<name>A0A8C7FSZ0_ONCKI</name>
<evidence type="ECO:0000256" key="1">
    <source>
        <dbReference type="ARBA" id="ARBA00004123"/>
    </source>
</evidence>
<evidence type="ECO:0000256" key="3">
    <source>
        <dbReference type="ARBA" id="ARBA00022553"/>
    </source>
</evidence>
<feature type="compositionally biased region" description="Basic and acidic residues" evidence="7">
    <location>
        <begin position="780"/>
        <end position="798"/>
    </location>
</feature>
<evidence type="ECO:0000313" key="10">
    <source>
        <dbReference type="Proteomes" id="UP000694557"/>
    </source>
</evidence>
<dbReference type="InterPro" id="IPR009072">
    <property type="entry name" value="Histone-fold"/>
</dbReference>
<evidence type="ECO:0000313" key="9">
    <source>
        <dbReference type="Ensembl" id="ENSOKIP00005032894.1"/>
    </source>
</evidence>
<keyword evidence="4" id="KW-0805">Transcription regulation</keyword>
<dbReference type="PROSITE" id="PS51119">
    <property type="entry name" value="TAFH"/>
    <property type="match status" value="1"/>
</dbReference>
<feature type="compositionally biased region" description="Low complexity" evidence="7">
    <location>
        <begin position="840"/>
        <end position="853"/>
    </location>
</feature>
<accession>A0A8C7FSZ0</accession>
<evidence type="ECO:0000256" key="4">
    <source>
        <dbReference type="ARBA" id="ARBA00023015"/>
    </source>
</evidence>
<reference evidence="9" key="1">
    <citation type="submission" date="2025-08" db="UniProtKB">
        <authorList>
            <consortium name="Ensembl"/>
        </authorList>
    </citation>
    <scope>IDENTIFICATION</scope>
</reference>
<reference evidence="9" key="2">
    <citation type="submission" date="2025-09" db="UniProtKB">
        <authorList>
            <consortium name="Ensembl"/>
        </authorList>
    </citation>
    <scope>IDENTIFICATION</scope>
</reference>
<comment type="similarity">
    <text evidence="2">Belongs to the TAF4 family.</text>
</comment>
<dbReference type="GO" id="GO:0006357">
    <property type="term" value="P:regulation of transcription by RNA polymerase II"/>
    <property type="evidence" value="ECO:0007669"/>
    <property type="project" value="UniProtKB-ARBA"/>
</dbReference>
<organism evidence="9 10">
    <name type="scientific">Oncorhynchus kisutch</name>
    <name type="common">Coho salmon</name>
    <name type="synonym">Salmo kisutch</name>
    <dbReference type="NCBI Taxonomy" id="8019"/>
    <lineage>
        <taxon>Eukaryota</taxon>
        <taxon>Metazoa</taxon>
        <taxon>Chordata</taxon>
        <taxon>Craniata</taxon>
        <taxon>Vertebrata</taxon>
        <taxon>Euteleostomi</taxon>
        <taxon>Actinopterygii</taxon>
        <taxon>Neopterygii</taxon>
        <taxon>Teleostei</taxon>
        <taxon>Protacanthopterygii</taxon>
        <taxon>Salmoniformes</taxon>
        <taxon>Salmonidae</taxon>
        <taxon>Salmoninae</taxon>
        <taxon>Oncorhynchus</taxon>
    </lineage>
</organism>
<dbReference type="Ensembl" id="ENSOKIT00005034729.1">
    <property type="protein sequence ID" value="ENSOKIP00005032894.1"/>
    <property type="gene ID" value="ENSOKIG00005014043.1"/>
</dbReference>
<evidence type="ECO:0000256" key="6">
    <source>
        <dbReference type="ARBA" id="ARBA00023242"/>
    </source>
</evidence>
<dbReference type="GO" id="GO:0046982">
    <property type="term" value="F:protein heterodimerization activity"/>
    <property type="evidence" value="ECO:0007669"/>
    <property type="project" value="InterPro"/>
</dbReference>
<proteinExistence type="inferred from homology"/>
<evidence type="ECO:0000256" key="2">
    <source>
        <dbReference type="ARBA" id="ARBA00006178"/>
    </source>
</evidence>
<protein>
    <submittedName>
        <fullName evidence="9">TATA-box binding protein associated factor 4</fullName>
    </submittedName>
</protein>
<dbReference type="Pfam" id="PF07531">
    <property type="entry name" value="TAFH"/>
    <property type="match status" value="1"/>
</dbReference>
<sequence length="890" mass="94450">MAAGSDLLDDVFFNTEVDEKVVSDLVGSLESELTGSGRGKSSVRVQAAANHIDISAVGRNSNVQDSEMGLSQELAKPGTGVPGGVINSRRSQGSTIYAAVGTTAVGSSMTAGHSPSKTGAVSGVITEVPDHGAGIRKTGAAGVQTLNGRSVVINSHNSGMPAVAVVNNGPSSVVKGNVVLPSTSSTVIQTPLMHNAVTSTVISSQLSVLNSVPTVTLVRPPMQPLGTVTAQSGSNNTVLIRSVNVAHPASSEAQINTLESPKTTTQTTSEVTGPSVVGKSLVLQNVRTSIPSTIAACPGGIKAIAPQVFSPRLPQPQQNASNIQNIQLPPGMVLVRSESGQLLMIHQQTLAQMQSQSQSAMTPRAATPTSTPPVQITSVQAPGTPMMSRQVTPTTTITKQGSTTQTTVQATTTLQRPPVLQQEILENVKKCKNFLSTLIKLASSGKQSSETTANVKELVKSLLESKIEAEDFTSRLYRELNSSPQPYLVPFLKRSLPALRQMTPDSAAFIQQSQLPHTGAQPSAPSKALTAAVLGGTSTAQNSRLNSSSPGAKGTMHQFPVISLAQTPHSKPGLCLCYVTAPSLSPALSLSLPSLSVPVVKQALAPGAKVTMGPQSMLSVVLKNRQKEAGGGTFKDDDDINDVASMAGVNLSEESARILATNSELVGMVTRSCKDEAFLYTSSLTQRVHEIGGRLGVTNLGPEVISYVSHATQHRLQNLLEKLTVVAQQKSITFKEDDKCEQVSDVRAQLKFFEQLDQMEKQRKEEQEREILMKAAKSRSRQEDPEQLRLKQKAKEMQQQELNQIRQKEANMTALAAIGPRKKRKMNSPVSGTGAEDLCSGPSPSGGYSSGGSRPQRQRITRVNLRDLLFCLENERETSCSHLLYKGLLK</sequence>
<dbReference type="SUPFAM" id="SSF158553">
    <property type="entry name" value="TAFH domain-like"/>
    <property type="match status" value="1"/>
</dbReference>
<dbReference type="FunFam" id="1.20.120.1110:FF:000002">
    <property type="entry name" value="Transcription initiation factor TFIID subunit 4B"/>
    <property type="match status" value="1"/>
</dbReference>
<dbReference type="CDD" id="cd08045">
    <property type="entry name" value="HFD_TAF4"/>
    <property type="match status" value="1"/>
</dbReference>
<dbReference type="Gene3D" id="1.20.120.1110">
    <property type="entry name" value="TAFH/NHR1 domain"/>
    <property type="match status" value="1"/>
</dbReference>
<dbReference type="GO" id="GO:0003677">
    <property type="term" value="F:DNA binding"/>
    <property type="evidence" value="ECO:0007669"/>
    <property type="project" value="TreeGrafter"/>
</dbReference>
<keyword evidence="3" id="KW-0597">Phosphoprotein</keyword>
<dbReference type="GO" id="GO:0016251">
    <property type="term" value="F:RNA polymerase II general transcription initiation factor activity"/>
    <property type="evidence" value="ECO:0007669"/>
    <property type="project" value="TreeGrafter"/>
</dbReference>
<dbReference type="Pfam" id="PF05236">
    <property type="entry name" value="TAF4"/>
    <property type="match status" value="1"/>
</dbReference>
<dbReference type="PANTHER" id="PTHR15138:SF18">
    <property type="entry name" value="TATA-BOX BINDING PROTEIN ASSOCIATED FACTOR 4"/>
    <property type="match status" value="1"/>
</dbReference>
<keyword evidence="6" id="KW-0539">Nucleus</keyword>
<comment type="subcellular location">
    <subcellularLocation>
        <location evidence="1">Nucleus</location>
    </subcellularLocation>
</comment>
<keyword evidence="10" id="KW-1185">Reference proteome</keyword>
<dbReference type="GO" id="GO:0005669">
    <property type="term" value="C:transcription factor TFIID complex"/>
    <property type="evidence" value="ECO:0007669"/>
    <property type="project" value="InterPro"/>
</dbReference>
<dbReference type="InterPro" id="IPR037249">
    <property type="entry name" value="TAFH/NHR1_dom_sf"/>
</dbReference>
<keyword evidence="5" id="KW-0804">Transcription</keyword>
<dbReference type="Gene3D" id="1.10.20.10">
    <property type="entry name" value="Histone, subunit A"/>
    <property type="match status" value="1"/>
</dbReference>
<dbReference type="SMART" id="SM00549">
    <property type="entry name" value="TAFH"/>
    <property type="match status" value="1"/>
</dbReference>
<dbReference type="FunFam" id="1.10.20.10:FF:000015">
    <property type="entry name" value="Transcription initiation factor TFIID subunit 4B"/>
    <property type="match status" value="1"/>
</dbReference>
<dbReference type="InterPro" id="IPR007900">
    <property type="entry name" value="TAF4_C"/>
</dbReference>
<gene>
    <name evidence="9" type="primary">TAF4</name>
</gene>
<evidence type="ECO:0000256" key="7">
    <source>
        <dbReference type="SAM" id="MobiDB-lite"/>
    </source>
</evidence>